<proteinExistence type="predicted"/>
<feature type="transmembrane region" description="Helical" evidence="1">
    <location>
        <begin position="80"/>
        <end position="102"/>
    </location>
</feature>
<evidence type="ECO:0000313" key="3">
    <source>
        <dbReference type="Proteomes" id="UP000664534"/>
    </source>
</evidence>
<comment type="caution">
    <text evidence="2">The sequence shown here is derived from an EMBL/GenBank/DDBJ whole genome shotgun (WGS) entry which is preliminary data.</text>
</comment>
<feature type="transmembrane region" description="Helical" evidence="1">
    <location>
        <begin position="122"/>
        <end position="142"/>
    </location>
</feature>
<reference evidence="2" key="1">
    <citation type="submission" date="2021-03" db="EMBL/GenBank/DDBJ databases">
        <authorList>
            <person name="Tagirdzhanova G."/>
        </authorList>
    </citation>
    <scope>NUCLEOTIDE SEQUENCE</scope>
</reference>
<evidence type="ECO:0000256" key="1">
    <source>
        <dbReference type="SAM" id="Phobius"/>
    </source>
</evidence>
<evidence type="ECO:0000313" key="2">
    <source>
        <dbReference type="EMBL" id="CAF9925048.1"/>
    </source>
</evidence>
<organism evidence="2 3">
    <name type="scientific">Imshaugia aleurites</name>
    <dbReference type="NCBI Taxonomy" id="172621"/>
    <lineage>
        <taxon>Eukaryota</taxon>
        <taxon>Fungi</taxon>
        <taxon>Dikarya</taxon>
        <taxon>Ascomycota</taxon>
        <taxon>Pezizomycotina</taxon>
        <taxon>Lecanoromycetes</taxon>
        <taxon>OSLEUM clade</taxon>
        <taxon>Lecanoromycetidae</taxon>
        <taxon>Lecanorales</taxon>
        <taxon>Lecanorineae</taxon>
        <taxon>Parmeliaceae</taxon>
        <taxon>Imshaugia</taxon>
    </lineage>
</organism>
<dbReference type="AlphaFoldDB" id="A0A8H3FNI7"/>
<keyword evidence="3" id="KW-1185">Reference proteome</keyword>
<keyword evidence="1" id="KW-0472">Membrane</keyword>
<dbReference type="PANTHER" id="PTHR35395">
    <property type="entry name" value="DUF6536 DOMAIN-CONTAINING PROTEIN"/>
    <property type="match status" value="1"/>
</dbReference>
<dbReference type="Proteomes" id="UP000664534">
    <property type="component" value="Unassembled WGS sequence"/>
</dbReference>
<gene>
    <name evidence="2" type="ORF">IMSHALPRED_006362</name>
</gene>
<name>A0A8H3FNI7_9LECA</name>
<dbReference type="PANTHER" id="PTHR35395:SF1">
    <property type="entry name" value="DUF6536 DOMAIN-CONTAINING PROTEIN"/>
    <property type="match status" value="1"/>
</dbReference>
<keyword evidence="1" id="KW-1133">Transmembrane helix</keyword>
<protein>
    <submittedName>
        <fullName evidence="2">Uncharacterized protein</fullName>
    </submittedName>
</protein>
<sequence>MNHTIDLSGAAGVIFTVLVANSPQILLSFLYFGYNGLYTCMLLAEEWSAYASKRQFLRVTSPTGGQRSTCRLQLPYRYGVPLLIGSSTLHWFVSQSIFLARVNVIDSTGSEVPNVGISTCGYSPMAMIVVIILGSIVVLLGISMGCRRARGGMPLAGSCSAAISAACHPPKTDVDASLKRVMWGVVAEESFKHLGESVGHCSFTSLKVEAPTVGKLYAGR</sequence>
<keyword evidence="1" id="KW-0812">Transmembrane</keyword>
<accession>A0A8H3FNI7</accession>
<dbReference type="EMBL" id="CAJPDT010000038">
    <property type="protein sequence ID" value="CAF9925048.1"/>
    <property type="molecule type" value="Genomic_DNA"/>
</dbReference>
<dbReference type="OrthoDB" id="5429634at2759"/>